<keyword evidence="6" id="KW-1185">Reference proteome</keyword>
<feature type="signal peptide" evidence="3">
    <location>
        <begin position="1"/>
        <end position="28"/>
    </location>
</feature>
<dbReference type="CDD" id="cd06326">
    <property type="entry name" value="PBP1_ABC_ligand_binding-like"/>
    <property type="match status" value="1"/>
</dbReference>
<feature type="domain" description="Leucine-binding protein" evidence="4">
    <location>
        <begin position="43"/>
        <end position="367"/>
    </location>
</feature>
<comment type="caution">
    <text evidence="5">The sequence shown here is derived from an EMBL/GenBank/DDBJ whole genome shotgun (WGS) entry which is preliminary data.</text>
</comment>
<dbReference type="Proteomes" id="UP000637632">
    <property type="component" value="Unassembled WGS sequence"/>
</dbReference>
<reference evidence="5 6" key="1">
    <citation type="submission" date="2020-08" db="EMBL/GenBank/DDBJ databases">
        <title>Novel species isolated from subtropical streams in China.</title>
        <authorList>
            <person name="Lu H."/>
        </authorList>
    </citation>
    <scope>NUCLEOTIDE SEQUENCE [LARGE SCALE GENOMIC DNA]</scope>
    <source>
        <strain evidence="5 6">CCTCC AB 2015119</strain>
    </source>
</reference>
<dbReference type="Pfam" id="PF13458">
    <property type="entry name" value="Peripla_BP_6"/>
    <property type="match status" value="1"/>
</dbReference>
<dbReference type="PANTHER" id="PTHR47235:SF1">
    <property type="entry name" value="BLR6548 PROTEIN"/>
    <property type="match status" value="1"/>
</dbReference>
<dbReference type="RefSeq" id="WP_190478973.1">
    <property type="nucleotide sequence ID" value="NZ_JACOFT010000003.1"/>
</dbReference>
<sequence>MKKNLSRRLFVVGLLAVGTFFSSLHANAEDGVTDSAILLGQTIGVTGQIAGPVKEMMAGAAAYFAYVNKNGGVHGRKIEVKTLDDKFDPALAMSNADALIRKEHVFALFQSRGTPHTQAILPLLAEHKIPLIAPSTGAVTFHTPVNHYVFNVRAKYQDEVKKAVEQFATIGLKDIVLVHVDDSFGKDGLEGFQSAMQQFKLKPVSIISYDRAKPDIKAVAASVVQSGGKALILVTSGTTTAELINAIRDAGSAIQIMAVSNNSSQSFIDSLGKHATGIMVSQIVPAPHLLSSQLGQEFRQVTKEHHVTESYAAMEGFVSAKVMVEGLRRAGKNPTREGLIRALESIKRFDLGGLTLTYSEKDHTGSEFVELTMIGRDKRFLR</sequence>
<organism evidence="5 6">
    <name type="scientific">Undibacterium aquatile</name>
    <dbReference type="NCBI Taxonomy" id="1537398"/>
    <lineage>
        <taxon>Bacteria</taxon>
        <taxon>Pseudomonadati</taxon>
        <taxon>Pseudomonadota</taxon>
        <taxon>Betaproteobacteria</taxon>
        <taxon>Burkholderiales</taxon>
        <taxon>Oxalobacteraceae</taxon>
        <taxon>Undibacterium</taxon>
    </lineage>
</organism>
<accession>A0ABR6XG29</accession>
<dbReference type="EMBL" id="JACOFT010000003">
    <property type="protein sequence ID" value="MBC3811570.1"/>
    <property type="molecule type" value="Genomic_DNA"/>
</dbReference>
<evidence type="ECO:0000256" key="3">
    <source>
        <dbReference type="SAM" id="SignalP"/>
    </source>
</evidence>
<gene>
    <name evidence="5" type="ORF">H8K26_08975</name>
</gene>
<dbReference type="InterPro" id="IPR028082">
    <property type="entry name" value="Peripla_BP_I"/>
</dbReference>
<feature type="chain" id="PRO_5046107699" evidence="3">
    <location>
        <begin position="29"/>
        <end position="382"/>
    </location>
</feature>
<dbReference type="PANTHER" id="PTHR47235">
    <property type="entry name" value="BLR6548 PROTEIN"/>
    <property type="match status" value="1"/>
</dbReference>
<evidence type="ECO:0000256" key="2">
    <source>
        <dbReference type="ARBA" id="ARBA00022729"/>
    </source>
</evidence>
<protein>
    <submittedName>
        <fullName evidence="5">ABC transporter substrate-binding protein</fullName>
    </submittedName>
</protein>
<proteinExistence type="inferred from homology"/>
<dbReference type="InterPro" id="IPR028081">
    <property type="entry name" value="Leu-bd"/>
</dbReference>
<comment type="similarity">
    <text evidence="1">Belongs to the leucine-binding protein family.</text>
</comment>
<evidence type="ECO:0000256" key="1">
    <source>
        <dbReference type="ARBA" id="ARBA00010062"/>
    </source>
</evidence>
<dbReference type="SUPFAM" id="SSF53822">
    <property type="entry name" value="Periplasmic binding protein-like I"/>
    <property type="match status" value="1"/>
</dbReference>
<keyword evidence="2 3" id="KW-0732">Signal</keyword>
<evidence type="ECO:0000313" key="6">
    <source>
        <dbReference type="Proteomes" id="UP000637632"/>
    </source>
</evidence>
<dbReference type="Gene3D" id="3.40.50.2300">
    <property type="match status" value="2"/>
</dbReference>
<evidence type="ECO:0000313" key="5">
    <source>
        <dbReference type="EMBL" id="MBC3811570.1"/>
    </source>
</evidence>
<name>A0ABR6XG29_9BURK</name>
<evidence type="ECO:0000259" key="4">
    <source>
        <dbReference type="Pfam" id="PF13458"/>
    </source>
</evidence>